<dbReference type="AlphaFoldDB" id="B6Q8Z0"/>
<dbReference type="HOGENOM" id="CLU_614200_0_0_1"/>
<keyword evidence="4" id="KW-1185">Reference proteome</keyword>
<dbReference type="EMBL" id="DS995900">
    <property type="protein sequence ID" value="EEA25944.1"/>
    <property type="molecule type" value="Genomic_DNA"/>
</dbReference>
<sequence>MAASITTFSGRRCTVIPRTQFFTTTSTSAATETGGLPDILSSVILSPISTSTTQDIPSTSLISTLVQPTDSNPVSNITSLVTTVVSASSTIAAAAATFLPAITSSGTDPSGTDPSSIDPSSIDPSSTQTSDNNAGDSTGNTSKRNVIVAAVGTSLGAMAVVVFVILCAYFRRRKRRTSTQFNDRERGPGTTRRFSGVTQMLDRFRSGPVTAFIPAVVGKVRTVLAMVQNIRFTNRNTDNNTLEQTQSDSRRGFSVGRPIPRENSMERSNVFSAPQTVSQPNPFSDPPTNNVVGNRNNTRPENPFADPADPFSHTDYEDEISFPMPLTIRNGVVEDDDIDDNVNGVDNRARHSARSTLSGSTLNIPSNRASSPLVHEFYSRPLTWKSLDRKSMKTEDRSSTYSDPFDLERPPTIHSSAYPTPMVERQKSQKGGYFPEMNFNFTPYAS</sequence>
<feature type="compositionally biased region" description="Polar residues" evidence="1">
    <location>
        <begin position="237"/>
        <end position="247"/>
    </location>
</feature>
<dbReference type="VEuPathDB" id="FungiDB:PMAA_070320"/>
<feature type="compositionally biased region" description="Polar residues" evidence="1">
    <location>
        <begin position="354"/>
        <end position="368"/>
    </location>
</feature>
<protein>
    <submittedName>
        <fullName evidence="3">Uncharacterized protein</fullName>
    </submittedName>
</protein>
<feature type="compositionally biased region" description="Polar residues" evidence="1">
    <location>
        <begin position="132"/>
        <end position="141"/>
    </location>
</feature>
<keyword evidence="2" id="KW-1133">Transmembrane helix</keyword>
<feature type="region of interest" description="Disordered" evidence="1">
    <location>
        <begin position="103"/>
        <end position="141"/>
    </location>
</feature>
<feature type="compositionally biased region" description="Low complexity" evidence="1">
    <location>
        <begin position="103"/>
        <end position="131"/>
    </location>
</feature>
<evidence type="ECO:0000313" key="4">
    <source>
        <dbReference type="Proteomes" id="UP000001294"/>
    </source>
</evidence>
<keyword evidence="2" id="KW-0472">Membrane</keyword>
<name>B6Q8Z0_TALMQ</name>
<keyword evidence="2" id="KW-0812">Transmembrane</keyword>
<accession>B6Q8Z0</accession>
<organism evidence="3 4">
    <name type="scientific">Talaromyces marneffei (strain ATCC 18224 / CBS 334.59 / QM 7333)</name>
    <name type="common">Penicillium marneffei</name>
    <dbReference type="NCBI Taxonomy" id="441960"/>
    <lineage>
        <taxon>Eukaryota</taxon>
        <taxon>Fungi</taxon>
        <taxon>Dikarya</taxon>
        <taxon>Ascomycota</taxon>
        <taxon>Pezizomycotina</taxon>
        <taxon>Eurotiomycetes</taxon>
        <taxon>Eurotiomycetidae</taxon>
        <taxon>Eurotiales</taxon>
        <taxon>Trichocomaceae</taxon>
        <taxon>Talaromyces</taxon>
        <taxon>Talaromyces sect. Talaromyces</taxon>
    </lineage>
</organism>
<dbReference type="OrthoDB" id="4226070at2759"/>
<dbReference type="PhylomeDB" id="B6Q8Z0"/>
<evidence type="ECO:0000313" key="3">
    <source>
        <dbReference type="EMBL" id="EEA25944.1"/>
    </source>
</evidence>
<evidence type="ECO:0000256" key="1">
    <source>
        <dbReference type="SAM" id="MobiDB-lite"/>
    </source>
</evidence>
<gene>
    <name evidence="3" type="ORF">PMAA_070320</name>
</gene>
<evidence type="ECO:0000256" key="2">
    <source>
        <dbReference type="SAM" id="Phobius"/>
    </source>
</evidence>
<feature type="compositionally biased region" description="Basic and acidic residues" evidence="1">
    <location>
        <begin position="389"/>
        <end position="398"/>
    </location>
</feature>
<feature type="region of interest" description="Disordered" evidence="1">
    <location>
        <begin position="389"/>
        <end position="434"/>
    </location>
</feature>
<dbReference type="Proteomes" id="UP000001294">
    <property type="component" value="Unassembled WGS sequence"/>
</dbReference>
<proteinExistence type="predicted"/>
<feature type="compositionally biased region" description="Low complexity" evidence="1">
    <location>
        <begin position="286"/>
        <end position="299"/>
    </location>
</feature>
<feature type="region of interest" description="Disordered" evidence="1">
    <location>
        <begin position="335"/>
        <end position="368"/>
    </location>
</feature>
<feature type="compositionally biased region" description="Polar residues" evidence="1">
    <location>
        <begin position="266"/>
        <end position="282"/>
    </location>
</feature>
<feature type="region of interest" description="Disordered" evidence="1">
    <location>
        <begin position="237"/>
        <end position="314"/>
    </location>
</feature>
<feature type="transmembrane region" description="Helical" evidence="2">
    <location>
        <begin position="146"/>
        <end position="170"/>
    </location>
</feature>
<reference evidence="4" key="1">
    <citation type="journal article" date="2015" name="Genome Announc.">
        <title>Genome sequence of the AIDS-associated pathogen Penicillium marneffei (ATCC18224) and its near taxonomic relative Talaromyces stipitatus (ATCC10500).</title>
        <authorList>
            <person name="Nierman W.C."/>
            <person name="Fedorova-Abrams N.D."/>
            <person name="Andrianopoulos A."/>
        </authorList>
    </citation>
    <scope>NUCLEOTIDE SEQUENCE [LARGE SCALE GENOMIC DNA]</scope>
    <source>
        <strain evidence="4">ATCC 18224 / CBS 334.59 / QM 7333</strain>
    </source>
</reference>